<proteinExistence type="inferred from homology"/>
<feature type="transmembrane region" description="Helical" evidence="8">
    <location>
        <begin position="184"/>
        <end position="202"/>
    </location>
</feature>
<protein>
    <submittedName>
        <fullName evidence="9">DUF2029 domain-containing protein</fullName>
    </submittedName>
</protein>
<evidence type="ECO:0000256" key="5">
    <source>
        <dbReference type="ARBA" id="ARBA00022989"/>
    </source>
</evidence>
<evidence type="ECO:0000256" key="2">
    <source>
        <dbReference type="ARBA" id="ARBA00022475"/>
    </source>
</evidence>
<comment type="caution">
    <text evidence="9">The sequence shown here is derived from an EMBL/GenBank/DDBJ whole genome shotgun (WGS) entry which is preliminary data.</text>
</comment>
<feature type="transmembrane region" description="Helical" evidence="8">
    <location>
        <begin position="322"/>
        <end position="342"/>
    </location>
</feature>
<dbReference type="Pfam" id="PF09594">
    <property type="entry name" value="GT87"/>
    <property type="match status" value="1"/>
</dbReference>
<comment type="subcellular location">
    <subcellularLocation>
        <location evidence="1">Cell membrane</location>
        <topology evidence="1">Multi-pass membrane protein</topology>
    </subcellularLocation>
</comment>
<keyword evidence="3" id="KW-0808">Transferase</keyword>
<evidence type="ECO:0000256" key="4">
    <source>
        <dbReference type="ARBA" id="ARBA00022692"/>
    </source>
</evidence>
<evidence type="ECO:0000256" key="6">
    <source>
        <dbReference type="ARBA" id="ARBA00023136"/>
    </source>
</evidence>
<feature type="transmembrane region" description="Helical" evidence="8">
    <location>
        <begin position="277"/>
        <end position="293"/>
    </location>
</feature>
<sequence>MISKIFNNRKVIISIWVLLALVSAIKQYLRGNHNNYLIFKNVFYHTLEQKSLYATYPDLYFDHNHYGPIFSLFIAPFAILPDAVGMVLWCVFNAVVLVYAISQIKLEANKINLILWICAHEFLTAILGQQFNPIMTSIIILSYVLIEKEKDFWSACLIILGTFIKLYGIVGLAFFFFSKNKLKFIGSLAIWSVVFFVLPMAISSPNFIINSYSEWFARLVEKNNENASLTSMQDISIMGMFRKILNMPHLSNLLFLIPGILLFGLPYLRFNMFSNKKFQLLLLSSVLIFTVIFSSGSESPTYIIAFAGVAIWFVIQEEKTKWTWFLFIFAMILTSFSPSDLIPKFLRETYVKPYALKALPCILIWFQIIYELMTLKKPSENA</sequence>
<dbReference type="Proteomes" id="UP000605990">
    <property type="component" value="Unassembled WGS sequence"/>
</dbReference>
<reference evidence="9 10" key="1">
    <citation type="submission" date="2020-08" db="EMBL/GenBank/DDBJ databases">
        <title>Description of novel Flavobacterium F-408 isolate.</title>
        <authorList>
            <person name="Saticioglu I.B."/>
            <person name="Duman M."/>
            <person name="Altun S."/>
        </authorList>
    </citation>
    <scope>NUCLEOTIDE SEQUENCE [LARGE SCALE GENOMIC DNA]</scope>
    <source>
        <strain evidence="9 10">F-408</strain>
    </source>
</reference>
<feature type="transmembrane region" description="Helical" evidence="8">
    <location>
        <begin position="152"/>
        <end position="177"/>
    </location>
</feature>
<feature type="transmembrane region" description="Helical" evidence="8">
    <location>
        <begin position="113"/>
        <end position="146"/>
    </location>
</feature>
<accession>A0ABR7IUS0</accession>
<dbReference type="RefSeq" id="WP_166124778.1">
    <property type="nucleotide sequence ID" value="NZ_JAANOQ010000001.1"/>
</dbReference>
<keyword evidence="4 8" id="KW-0812">Transmembrane</keyword>
<comment type="similarity">
    <text evidence="7">Belongs to the glycosyltransferase 87 family.</text>
</comment>
<evidence type="ECO:0000256" key="1">
    <source>
        <dbReference type="ARBA" id="ARBA00004651"/>
    </source>
</evidence>
<organism evidence="9 10">
    <name type="scientific">Flavobacterium bernardetii</name>
    <dbReference type="NCBI Taxonomy" id="2813823"/>
    <lineage>
        <taxon>Bacteria</taxon>
        <taxon>Pseudomonadati</taxon>
        <taxon>Bacteroidota</taxon>
        <taxon>Flavobacteriia</taxon>
        <taxon>Flavobacteriales</taxon>
        <taxon>Flavobacteriaceae</taxon>
        <taxon>Flavobacterium</taxon>
    </lineage>
</organism>
<feature type="transmembrane region" description="Helical" evidence="8">
    <location>
        <begin position="354"/>
        <end position="373"/>
    </location>
</feature>
<evidence type="ECO:0000256" key="7">
    <source>
        <dbReference type="ARBA" id="ARBA00024033"/>
    </source>
</evidence>
<feature type="transmembrane region" description="Helical" evidence="8">
    <location>
        <begin position="250"/>
        <end position="270"/>
    </location>
</feature>
<name>A0ABR7IUS0_9FLAO</name>
<keyword evidence="10" id="KW-1185">Reference proteome</keyword>
<gene>
    <name evidence="9" type="ORF">H8R27_01400</name>
</gene>
<keyword evidence="5 8" id="KW-1133">Transmembrane helix</keyword>
<dbReference type="EMBL" id="JACRUN010000001">
    <property type="protein sequence ID" value="MBC5833529.1"/>
    <property type="molecule type" value="Genomic_DNA"/>
</dbReference>
<evidence type="ECO:0000313" key="9">
    <source>
        <dbReference type="EMBL" id="MBC5833529.1"/>
    </source>
</evidence>
<keyword evidence="6 8" id="KW-0472">Membrane</keyword>
<dbReference type="InterPro" id="IPR018584">
    <property type="entry name" value="GT87"/>
</dbReference>
<evidence type="ECO:0000256" key="8">
    <source>
        <dbReference type="SAM" id="Phobius"/>
    </source>
</evidence>
<keyword evidence="2" id="KW-1003">Cell membrane</keyword>
<evidence type="ECO:0000313" key="10">
    <source>
        <dbReference type="Proteomes" id="UP000605990"/>
    </source>
</evidence>
<evidence type="ECO:0000256" key="3">
    <source>
        <dbReference type="ARBA" id="ARBA00022679"/>
    </source>
</evidence>
<feature type="transmembrane region" description="Helical" evidence="8">
    <location>
        <begin position="69"/>
        <end position="101"/>
    </location>
</feature>